<reference evidence="1" key="1">
    <citation type="submission" date="2022-07" db="EMBL/GenBank/DDBJ databases">
        <title>Phylogenomic reconstructions and comparative analyses of Kickxellomycotina fungi.</title>
        <authorList>
            <person name="Reynolds N.K."/>
            <person name="Stajich J.E."/>
            <person name="Barry K."/>
            <person name="Grigoriev I.V."/>
            <person name="Crous P."/>
            <person name="Smith M.E."/>
        </authorList>
    </citation>
    <scope>NUCLEOTIDE SEQUENCE</scope>
    <source>
        <strain evidence="1">IMI 214461</strain>
    </source>
</reference>
<comment type="caution">
    <text evidence="1">The sequence shown here is derived from an EMBL/GenBank/DDBJ whole genome shotgun (WGS) entry which is preliminary data.</text>
</comment>
<dbReference type="Proteomes" id="UP001150907">
    <property type="component" value="Unassembled WGS sequence"/>
</dbReference>
<evidence type="ECO:0000313" key="2">
    <source>
        <dbReference type="Proteomes" id="UP001150907"/>
    </source>
</evidence>
<accession>A0A9W8BE76</accession>
<sequence>MSTADIRKTAPFFRVKRGTLTLFVETQASSTIFALKKKVLDALNEHGDDSAFGGLTTDRIRLLTQEEAHAPGAVGLYRTLEPDQTTVRGADLVDDQVLYIVLQHADKTWEEPFVADYDADSQDMDVV</sequence>
<dbReference type="EMBL" id="JANBQF010000084">
    <property type="protein sequence ID" value="KAJ2005830.1"/>
    <property type="molecule type" value="Genomic_DNA"/>
</dbReference>
<gene>
    <name evidence="1" type="ORF">H4R26_001743</name>
</gene>
<keyword evidence="2" id="KW-1185">Reference proteome</keyword>
<evidence type="ECO:0000313" key="1">
    <source>
        <dbReference type="EMBL" id="KAJ2005830.1"/>
    </source>
</evidence>
<dbReference type="AlphaFoldDB" id="A0A9W8BE76"/>
<dbReference type="OrthoDB" id="428577at2759"/>
<protein>
    <submittedName>
        <fullName evidence="1">Uncharacterized protein</fullName>
    </submittedName>
</protein>
<organism evidence="1 2">
    <name type="scientific">Coemansia thaxteri</name>
    <dbReference type="NCBI Taxonomy" id="2663907"/>
    <lineage>
        <taxon>Eukaryota</taxon>
        <taxon>Fungi</taxon>
        <taxon>Fungi incertae sedis</taxon>
        <taxon>Zoopagomycota</taxon>
        <taxon>Kickxellomycotina</taxon>
        <taxon>Kickxellomycetes</taxon>
        <taxon>Kickxellales</taxon>
        <taxon>Kickxellaceae</taxon>
        <taxon>Coemansia</taxon>
    </lineage>
</organism>
<proteinExistence type="predicted"/>
<name>A0A9W8BE76_9FUNG</name>